<protein>
    <submittedName>
        <fullName evidence="4">DUF4190 domain-containing protein</fullName>
    </submittedName>
</protein>
<dbReference type="InterPro" id="IPR025241">
    <property type="entry name" value="DUF4190"/>
</dbReference>
<keyword evidence="2" id="KW-0472">Membrane</keyword>
<reference evidence="4" key="1">
    <citation type="submission" date="2022-06" db="EMBL/GenBank/DDBJ databases">
        <title>Rothia sp. isolated from sandalwood seedling.</title>
        <authorList>
            <person name="Tuikhar N."/>
            <person name="Kirdat K."/>
            <person name="Thorat V."/>
            <person name="Swetha P."/>
            <person name="Padma S."/>
            <person name="Sundararaj R."/>
            <person name="Yadav A."/>
        </authorList>
    </citation>
    <scope>NUCLEOTIDE SEQUENCE</scope>
    <source>
        <strain evidence="4">AR01</strain>
    </source>
</reference>
<dbReference type="Pfam" id="PF13828">
    <property type="entry name" value="DUF4190"/>
    <property type="match status" value="1"/>
</dbReference>
<keyword evidence="5" id="KW-1185">Reference proteome</keyword>
<evidence type="ECO:0000259" key="3">
    <source>
        <dbReference type="Pfam" id="PF13828"/>
    </source>
</evidence>
<dbReference type="AlphaFoldDB" id="A0A9X2HCU6"/>
<keyword evidence="2" id="KW-1133">Transmembrane helix</keyword>
<feature type="transmembrane region" description="Helical" evidence="2">
    <location>
        <begin position="134"/>
        <end position="163"/>
    </location>
</feature>
<feature type="domain" description="DUF4190" evidence="3">
    <location>
        <begin position="87"/>
        <end position="152"/>
    </location>
</feature>
<dbReference type="EMBL" id="JANAFB010000016">
    <property type="protein sequence ID" value="MCP3425925.1"/>
    <property type="molecule type" value="Genomic_DNA"/>
</dbReference>
<comment type="caution">
    <text evidence="4">The sequence shown here is derived from an EMBL/GenBank/DDBJ whole genome shotgun (WGS) entry which is preliminary data.</text>
</comment>
<evidence type="ECO:0000313" key="5">
    <source>
        <dbReference type="Proteomes" id="UP001139502"/>
    </source>
</evidence>
<feature type="compositionally biased region" description="Polar residues" evidence="1">
    <location>
        <begin position="46"/>
        <end position="56"/>
    </location>
</feature>
<name>A0A9X2HCU6_9MICC</name>
<organism evidence="4 5">
    <name type="scientific">Rothia santali</name>
    <dbReference type="NCBI Taxonomy" id="2949643"/>
    <lineage>
        <taxon>Bacteria</taxon>
        <taxon>Bacillati</taxon>
        <taxon>Actinomycetota</taxon>
        <taxon>Actinomycetes</taxon>
        <taxon>Micrococcales</taxon>
        <taxon>Micrococcaceae</taxon>
        <taxon>Rothia</taxon>
    </lineage>
</organism>
<feature type="transmembrane region" description="Helical" evidence="2">
    <location>
        <begin position="89"/>
        <end position="122"/>
    </location>
</feature>
<keyword evidence="2" id="KW-0812">Transmembrane</keyword>
<dbReference type="RefSeq" id="WP_254166362.1">
    <property type="nucleotide sequence ID" value="NZ_JANAFB010000016.1"/>
</dbReference>
<sequence length="193" mass="19805">MSHQPGDENAPRNTPDGGGTPQYGQHETGGSSYGAHRQEPGAANQGPPQYNPQNSGHDAAPSYQGQAAGYNDQYGGQKPGRPAGWGLGLASLICGIVGLVFSWLVVPGIAAIVAIILGIVAIRKLKKTPGAGKAMPIVGIITGALGTIAAIVVAILSAVLFSYGMDAYEQCSHLQSDNAAFEQCLDDYANSNS</sequence>
<proteinExistence type="predicted"/>
<feature type="compositionally biased region" description="Basic and acidic residues" evidence="1">
    <location>
        <begin position="1"/>
        <end position="10"/>
    </location>
</feature>
<feature type="region of interest" description="Disordered" evidence="1">
    <location>
        <begin position="1"/>
        <end position="75"/>
    </location>
</feature>
<gene>
    <name evidence="4" type="ORF">NBM05_07870</name>
</gene>
<evidence type="ECO:0000256" key="1">
    <source>
        <dbReference type="SAM" id="MobiDB-lite"/>
    </source>
</evidence>
<evidence type="ECO:0000256" key="2">
    <source>
        <dbReference type="SAM" id="Phobius"/>
    </source>
</evidence>
<accession>A0A9X2HCU6</accession>
<evidence type="ECO:0000313" key="4">
    <source>
        <dbReference type="EMBL" id="MCP3425925.1"/>
    </source>
</evidence>
<dbReference type="Proteomes" id="UP001139502">
    <property type="component" value="Unassembled WGS sequence"/>
</dbReference>